<dbReference type="EMBL" id="JBIAMX010000027">
    <property type="protein sequence ID" value="MFF0546838.1"/>
    <property type="molecule type" value="Genomic_DNA"/>
</dbReference>
<gene>
    <name evidence="1" type="ORF">ACFYTF_28780</name>
</gene>
<keyword evidence="2" id="KW-1185">Reference proteome</keyword>
<proteinExistence type="predicted"/>
<evidence type="ECO:0008006" key="3">
    <source>
        <dbReference type="Google" id="ProtNLM"/>
    </source>
</evidence>
<reference evidence="1 2" key="1">
    <citation type="submission" date="2024-10" db="EMBL/GenBank/DDBJ databases">
        <title>The Natural Products Discovery Center: Release of the First 8490 Sequenced Strains for Exploring Actinobacteria Biosynthetic Diversity.</title>
        <authorList>
            <person name="Kalkreuter E."/>
            <person name="Kautsar S.A."/>
            <person name="Yang D."/>
            <person name="Bader C.D."/>
            <person name="Teijaro C.N."/>
            <person name="Fluegel L."/>
            <person name="Davis C.M."/>
            <person name="Simpson J.R."/>
            <person name="Lauterbach L."/>
            <person name="Steele A.D."/>
            <person name="Gui C."/>
            <person name="Meng S."/>
            <person name="Li G."/>
            <person name="Viehrig K."/>
            <person name="Ye F."/>
            <person name="Su P."/>
            <person name="Kiefer A.F."/>
            <person name="Nichols A."/>
            <person name="Cepeda A.J."/>
            <person name="Yan W."/>
            <person name="Fan B."/>
            <person name="Jiang Y."/>
            <person name="Adhikari A."/>
            <person name="Zheng C.-J."/>
            <person name="Schuster L."/>
            <person name="Cowan T.M."/>
            <person name="Smanski M.J."/>
            <person name="Chevrette M.G."/>
            <person name="De Carvalho L.P.S."/>
            <person name="Shen B."/>
        </authorList>
    </citation>
    <scope>NUCLEOTIDE SEQUENCE [LARGE SCALE GENOMIC DNA]</scope>
    <source>
        <strain evidence="1 2">NPDC004045</strain>
    </source>
</reference>
<organism evidence="1 2">
    <name type="scientific">Nocardia thailandica</name>
    <dbReference type="NCBI Taxonomy" id="257275"/>
    <lineage>
        <taxon>Bacteria</taxon>
        <taxon>Bacillati</taxon>
        <taxon>Actinomycetota</taxon>
        <taxon>Actinomycetes</taxon>
        <taxon>Mycobacteriales</taxon>
        <taxon>Nocardiaceae</taxon>
        <taxon>Nocardia</taxon>
    </lineage>
</organism>
<evidence type="ECO:0000313" key="1">
    <source>
        <dbReference type="EMBL" id="MFF0546838.1"/>
    </source>
</evidence>
<comment type="caution">
    <text evidence="1">The sequence shown here is derived from an EMBL/GenBank/DDBJ whole genome shotgun (WGS) entry which is preliminary data.</text>
</comment>
<accession>A0ABW6PXG5</accession>
<name>A0ABW6PXG5_9NOCA</name>
<evidence type="ECO:0000313" key="2">
    <source>
        <dbReference type="Proteomes" id="UP001601444"/>
    </source>
</evidence>
<dbReference type="Proteomes" id="UP001601444">
    <property type="component" value="Unassembled WGS sequence"/>
</dbReference>
<sequence length="61" mass="6642">MTDLVTAFETDSADSASTPLQRVAGRLQRALPPGWLVDVIDMPARGDVHAQPVLRVQMPEN</sequence>
<protein>
    <recommendedName>
        <fullName evidence="3">Transposase</fullName>
    </recommendedName>
</protein>
<dbReference type="RefSeq" id="WP_043659382.1">
    <property type="nucleotide sequence ID" value="NZ_JBIAMX010000027.1"/>
</dbReference>